<dbReference type="Pfam" id="PF18915">
    <property type="entry name" value="DUF5667"/>
    <property type="match status" value="1"/>
</dbReference>
<evidence type="ECO:0000313" key="2">
    <source>
        <dbReference type="EMBL" id="OGY40529.1"/>
    </source>
</evidence>
<evidence type="ECO:0000259" key="1">
    <source>
        <dbReference type="Pfam" id="PF18915"/>
    </source>
</evidence>
<dbReference type="InterPro" id="IPR043725">
    <property type="entry name" value="DUF5667"/>
</dbReference>
<feature type="domain" description="DUF5667" evidence="1">
    <location>
        <begin position="72"/>
        <end position="164"/>
    </location>
</feature>
<gene>
    <name evidence="2" type="ORF">A2570_02185</name>
</gene>
<sequence length="330" mass="37028">MQEKLKQIFGKGKNFKLLPEEKQLIKSHLVLFARNNPLGKTNFLNLFFKPVFAASLITALLVGSASALAETALPGMLLYPIKIRVNEQVKEFLSFSSDAKAGWNIKIAERRLTEAEKLAAKGGLSFEIKTEISSRLTENFERFEINVKKIEESKKNDKIVLEINSDFEAVLEAHENILSQFSVLESKQKQEIKDLIGDVGVSVKRVAEMRRVQETLIASSTGLDIEMAARDKQKTARSEVEEAVRLLSDNQAHFEIEAYFKAGERLGEANKKISEGDRVMSEGKFGEAFTKFQEAMRTAQNARLLTSSAAELELKIEGNGLELELELEKE</sequence>
<dbReference type="STRING" id="1797529.A2570_02185"/>
<dbReference type="Proteomes" id="UP000178570">
    <property type="component" value="Unassembled WGS sequence"/>
</dbReference>
<protein>
    <recommendedName>
        <fullName evidence="1">DUF5667 domain-containing protein</fullName>
    </recommendedName>
</protein>
<organism evidence="2 3">
    <name type="scientific">Candidatus Brennerbacteria bacterium RIFOXYD1_FULL_41_16</name>
    <dbReference type="NCBI Taxonomy" id="1797529"/>
    <lineage>
        <taxon>Bacteria</taxon>
        <taxon>Candidatus Brenneribacteriota</taxon>
    </lineage>
</organism>
<reference evidence="2 3" key="1">
    <citation type="journal article" date="2016" name="Nat. Commun.">
        <title>Thousands of microbial genomes shed light on interconnected biogeochemical processes in an aquifer system.</title>
        <authorList>
            <person name="Anantharaman K."/>
            <person name="Brown C.T."/>
            <person name="Hug L.A."/>
            <person name="Sharon I."/>
            <person name="Castelle C.J."/>
            <person name="Probst A.J."/>
            <person name="Thomas B.C."/>
            <person name="Singh A."/>
            <person name="Wilkins M.J."/>
            <person name="Karaoz U."/>
            <person name="Brodie E.L."/>
            <person name="Williams K.H."/>
            <person name="Hubbard S.S."/>
            <person name="Banfield J.F."/>
        </authorList>
    </citation>
    <scope>NUCLEOTIDE SEQUENCE [LARGE SCALE GENOMIC DNA]</scope>
</reference>
<accession>A0A1G1XKG9</accession>
<dbReference type="AlphaFoldDB" id="A0A1G1XKG9"/>
<proteinExistence type="predicted"/>
<name>A0A1G1XKG9_9BACT</name>
<evidence type="ECO:0000313" key="3">
    <source>
        <dbReference type="Proteomes" id="UP000178570"/>
    </source>
</evidence>
<comment type="caution">
    <text evidence="2">The sequence shown here is derived from an EMBL/GenBank/DDBJ whole genome shotgun (WGS) entry which is preliminary data.</text>
</comment>
<dbReference type="EMBL" id="MHHY01000007">
    <property type="protein sequence ID" value="OGY40529.1"/>
    <property type="molecule type" value="Genomic_DNA"/>
</dbReference>